<evidence type="ECO:0000256" key="7">
    <source>
        <dbReference type="ARBA" id="ARBA00047989"/>
    </source>
</evidence>
<comment type="catalytic activity">
    <reaction evidence="8">
        <text>adenosine + phosphate = alpha-D-ribose 1-phosphate + adenine</text>
        <dbReference type="Rhea" id="RHEA:27642"/>
        <dbReference type="ChEBI" id="CHEBI:16335"/>
        <dbReference type="ChEBI" id="CHEBI:16708"/>
        <dbReference type="ChEBI" id="CHEBI:43474"/>
        <dbReference type="ChEBI" id="CHEBI:57720"/>
        <dbReference type="EC" id="2.4.2.1"/>
    </reaction>
    <physiologicalReaction direction="left-to-right" evidence="8">
        <dbReference type="Rhea" id="RHEA:27643"/>
    </physiologicalReaction>
</comment>
<accession>A0ABZ2YBZ8</accession>
<comment type="catalytic activity">
    <reaction evidence="1">
        <text>inosine + phosphate = alpha-D-ribose 1-phosphate + hypoxanthine</text>
        <dbReference type="Rhea" id="RHEA:27646"/>
        <dbReference type="ChEBI" id="CHEBI:17368"/>
        <dbReference type="ChEBI" id="CHEBI:17596"/>
        <dbReference type="ChEBI" id="CHEBI:43474"/>
        <dbReference type="ChEBI" id="CHEBI:57720"/>
        <dbReference type="EC" id="2.4.2.1"/>
    </reaction>
    <physiologicalReaction direction="left-to-right" evidence="1">
        <dbReference type="Rhea" id="RHEA:27647"/>
    </physiologicalReaction>
</comment>
<dbReference type="Gene3D" id="3.60.140.10">
    <property type="entry name" value="CNF1/YfiH-like putative cysteine hydrolases"/>
    <property type="match status" value="1"/>
</dbReference>
<proteinExistence type="inferred from homology"/>
<keyword evidence="5" id="KW-0378">Hydrolase</keyword>
<evidence type="ECO:0000256" key="9">
    <source>
        <dbReference type="ARBA" id="ARBA00049893"/>
    </source>
</evidence>
<evidence type="ECO:0000256" key="6">
    <source>
        <dbReference type="ARBA" id="ARBA00022833"/>
    </source>
</evidence>
<dbReference type="Proteomes" id="UP001461341">
    <property type="component" value="Chromosome"/>
</dbReference>
<keyword evidence="12" id="KW-1185">Reference proteome</keyword>
<reference evidence="11 12" key="1">
    <citation type="submission" date="2023-03" db="EMBL/GenBank/DDBJ databases">
        <title>Novel Species.</title>
        <authorList>
            <person name="Ma S."/>
        </authorList>
    </citation>
    <scope>NUCLEOTIDE SEQUENCE [LARGE SCALE GENOMIC DNA]</scope>
    <source>
        <strain evidence="11 12">B11</strain>
    </source>
</reference>
<dbReference type="CDD" id="cd16833">
    <property type="entry name" value="YfiH"/>
    <property type="match status" value="1"/>
</dbReference>
<evidence type="ECO:0000256" key="5">
    <source>
        <dbReference type="ARBA" id="ARBA00022801"/>
    </source>
</evidence>
<dbReference type="InterPro" id="IPR003730">
    <property type="entry name" value="Cu_polyphenol_OxRdtase"/>
</dbReference>
<comment type="catalytic activity">
    <reaction evidence="7">
        <text>adenosine + H2O + H(+) = inosine + NH4(+)</text>
        <dbReference type="Rhea" id="RHEA:24408"/>
        <dbReference type="ChEBI" id="CHEBI:15377"/>
        <dbReference type="ChEBI" id="CHEBI:15378"/>
        <dbReference type="ChEBI" id="CHEBI:16335"/>
        <dbReference type="ChEBI" id="CHEBI:17596"/>
        <dbReference type="ChEBI" id="CHEBI:28938"/>
        <dbReference type="EC" id="3.5.4.4"/>
    </reaction>
    <physiologicalReaction direction="left-to-right" evidence="7">
        <dbReference type="Rhea" id="RHEA:24409"/>
    </physiologicalReaction>
</comment>
<dbReference type="InterPro" id="IPR011324">
    <property type="entry name" value="Cytotoxic_necrot_fac-like_cat"/>
</dbReference>
<evidence type="ECO:0000256" key="2">
    <source>
        <dbReference type="ARBA" id="ARBA00007353"/>
    </source>
</evidence>
<evidence type="ECO:0000256" key="1">
    <source>
        <dbReference type="ARBA" id="ARBA00000553"/>
    </source>
</evidence>
<evidence type="ECO:0000256" key="3">
    <source>
        <dbReference type="ARBA" id="ARBA00022679"/>
    </source>
</evidence>
<comment type="catalytic activity">
    <reaction evidence="9">
        <text>S-methyl-5'-thioadenosine + phosphate = 5-(methylsulfanyl)-alpha-D-ribose 1-phosphate + adenine</text>
        <dbReference type="Rhea" id="RHEA:11852"/>
        <dbReference type="ChEBI" id="CHEBI:16708"/>
        <dbReference type="ChEBI" id="CHEBI:17509"/>
        <dbReference type="ChEBI" id="CHEBI:43474"/>
        <dbReference type="ChEBI" id="CHEBI:58533"/>
        <dbReference type="EC" id="2.4.2.28"/>
    </reaction>
    <physiologicalReaction direction="left-to-right" evidence="9">
        <dbReference type="Rhea" id="RHEA:11853"/>
    </physiologicalReaction>
</comment>
<dbReference type="Pfam" id="PF02578">
    <property type="entry name" value="Cu-oxidase_4"/>
    <property type="match status" value="1"/>
</dbReference>
<dbReference type="PANTHER" id="PTHR30616:SF2">
    <property type="entry name" value="PURINE NUCLEOSIDE PHOSPHORYLASE LACC1"/>
    <property type="match status" value="1"/>
</dbReference>
<evidence type="ECO:0000313" key="11">
    <source>
        <dbReference type="EMBL" id="WZL76112.1"/>
    </source>
</evidence>
<dbReference type="NCBIfam" id="TIGR00726">
    <property type="entry name" value="peptidoglycan editing factor PgeF"/>
    <property type="match status" value="1"/>
</dbReference>
<evidence type="ECO:0000313" key="12">
    <source>
        <dbReference type="Proteomes" id="UP001461341"/>
    </source>
</evidence>
<dbReference type="EMBL" id="CP121689">
    <property type="protein sequence ID" value="WZL76112.1"/>
    <property type="molecule type" value="Genomic_DNA"/>
</dbReference>
<evidence type="ECO:0000256" key="4">
    <source>
        <dbReference type="ARBA" id="ARBA00022723"/>
    </source>
</evidence>
<name>A0ABZ2YBZ8_9BACT</name>
<gene>
    <name evidence="11" type="primary">pgeF</name>
    <name evidence="11" type="ORF">QBE54_11150</name>
</gene>
<keyword evidence="3" id="KW-0808">Transferase</keyword>
<sequence>MEKVSIKGIDFLRFSKLSVYQPLFHVFTTRLLPFKLRNEKDRKHLASLLDVPQILFPDQTHGDDYFLLPAKPTPGVSPPKADILLTQNSSWGAGILVADCVPILFFDPQKRCFALAHVGWRGALLHTHKKAVRLLWKHFKTSPEQLFVGLGPSIKSCCFEVGQDIAERFLERDSQSVILRNDRFFVDLTGFIERELCAMGVSRHNIEIAPWCTSCEQDLFYSFRREKERADRMALIAWLRN</sequence>
<evidence type="ECO:0000256" key="8">
    <source>
        <dbReference type="ARBA" id="ARBA00048968"/>
    </source>
</evidence>
<organism evidence="11 12">
    <name type="scientific">Thermatribacter velox</name>
    <dbReference type="NCBI Taxonomy" id="3039681"/>
    <lineage>
        <taxon>Bacteria</taxon>
        <taxon>Pseudomonadati</taxon>
        <taxon>Atribacterota</taxon>
        <taxon>Atribacteria</taxon>
        <taxon>Atribacterales</taxon>
        <taxon>Thermatribacteraceae</taxon>
        <taxon>Thermatribacter</taxon>
    </lineage>
</organism>
<dbReference type="PANTHER" id="PTHR30616">
    <property type="entry name" value="UNCHARACTERIZED PROTEIN YFIH"/>
    <property type="match status" value="1"/>
</dbReference>
<dbReference type="RefSeq" id="WP_369018268.1">
    <property type="nucleotide sequence ID" value="NZ_CP121689.1"/>
</dbReference>
<keyword evidence="6" id="KW-0862">Zinc</keyword>
<dbReference type="SUPFAM" id="SSF64438">
    <property type="entry name" value="CNF1/YfiH-like putative cysteine hydrolases"/>
    <property type="match status" value="1"/>
</dbReference>
<comment type="similarity">
    <text evidence="2 10">Belongs to the purine nucleoside phosphorylase YfiH/LACC1 family.</text>
</comment>
<evidence type="ECO:0000256" key="10">
    <source>
        <dbReference type="RuleBase" id="RU361274"/>
    </source>
</evidence>
<protein>
    <recommendedName>
        <fullName evidence="10">Purine nucleoside phosphorylase</fullName>
    </recommendedName>
</protein>
<dbReference type="InterPro" id="IPR038371">
    <property type="entry name" value="Cu_polyphenol_OxRdtase_sf"/>
</dbReference>
<keyword evidence="4" id="KW-0479">Metal-binding</keyword>